<evidence type="ECO:0000259" key="2">
    <source>
        <dbReference type="Pfam" id="PF24463"/>
    </source>
</evidence>
<sequence length="82" mass="8565">MEWGLFVVAVLVVAALQFAVWRRLQSEDAGAPDSPGVGDGASPADVSSSTTDDATSLLCPSCGAENDASYRFCRECVAQLQP</sequence>
<dbReference type="GeneID" id="91108004"/>
<feature type="domain" description="DUF7577" evidence="2">
    <location>
        <begin position="58"/>
        <end position="81"/>
    </location>
</feature>
<name>A0AAU8CDE2_9EURY</name>
<dbReference type="AlphaFoldDB" id="A0AAU8CDE2"/>
<reference evidence="3" key="1">
    <citation type="submission" date="2024-06" db="EMBL/GenBank/DDBJ databases">
        <title>Genome Sequence of an extremely halophilic archaeon isolated from Permian era halite, Salado Formation, Carlsbad, New Mexico: Halobacterium sp. strain NMX12-1.</title>
        <authorList>
            <person name="Sotoa L."/>
            <person name="DasSarma P."/>
            <person name="Anton B.P."/>
            <person name="Vincze T."/>
            <person name="Verma I."/>
            <person name="Eralp B."/>
            <person name="Powers D.W."/>
            <person name="Dozier B.L."/>
            <person name="Roberts R.J."/>
            <person name="DasSarma S."/>
        </authorList>
    </citation>
    <scope>NUCLEOTIDE SEQUENCE</scope>
    <source>
        <strain evidence="3">NMX12-1</strain>
    </source>
</reference>
<dbReference type="KEGG" id="hanx:ABSL23_02605"/>
<proteinExistence type="predicted"/>
<feature type="compositionally biased region" description="Low complexity" evidence="1">
    <location>
        <begin position="41"/>
        <end position="55"/>
    </location>
</feature>
<organism evidence="3">
    <name type="scientific">Halobacterium sp. NMX12-1</name>
    <dbReference type="NCBI Taxonomy" id="3166650"/>
    <lineage>
        <taxon>Archaea</taxon>
        <taxon>Methanobacteriati</taxon>
        <taxon>Methanobacteriota</taxon>
        <taxon>Stenosarchaea group</taxon>
        <taxon>Halobacteria</taxon>
        <taxon>Halobacteriales</taxon>
        <taxon>Halobacteriaceae</taxon>
        <taxon>Halobacterium</taxon>
    </lineage>
</organism>
<dbReference type="EMBL" id="CP159204">
    <property type="protein sequence ID" value="XCF16920.1"/>
    <property type="molecule type" value="Genomic_DNA"/>
</dbReference>
<dbReference type="Pfam" id="PF24463">
    <property type="entry name" value="DUF7577"/>
    <property type="match status" value="1"/>
</dbReference>
<protein>
    <submittedName>
        <fullName evidence="3">Zinc ribbon domain-containing protein</fullName>
    </submittedName>
</protein>
<gene>
    <name evidence="3" type="ORF">ABSL23_02605</name>
</gene>
<evidence type="ECO:0000313" key="3">
    <source>
        <dbReference type="EMBL" id="XCF16920.1"/>
    </source>
</evidence>
<evidence type="ECO:0000256" key="1">
    <source>
        <dbReference type="SAM" id="MobiDB-lite"/>
    </source>
</evidence>
<accession>A0AAU8CDE2</accession>
<feature type="region of interest" description="Disordered" evidence="1">
    <location>
        <begin position="28"/>
        <end position="55"/>
    </location>
</feature>
<dbReference type="RefSeq" id="WP_353634635.1">
    <property type="nucleotide sequence ID" value="NZ_CP159204.1"/>
</dbReference>
<dbReference type="InterPro" id="IPR055999">
    <property type="entry name" value="DUF7577"/>
</dbReference>